<dbReference type="OrthoDB" id="6631333at2"/>
<keyword evidence="1" id="KW-0812">Transmembrane</keyword>
<dbReference type="Proteomes" id="UP000198282">
    <property type="component" value="Unassembled WGS sequence"/>
</dbReference>
<evidence type="ECO:0000313" key="3">
    <source>
        <dbReference type="Proteomes" id="UP000198282"/>
    </source>
</evidence>
<keyword evidence="1" id="KW-0472">Membrane</keyword>
<dbReference type="RefSeq" id="WP_089213115.1">
    <property type="nucleotide sequence ID" value="NZ_FZOD01000083.1"/>
</dbReference>
<dbReference type="SUPFAM" id="SSF141318">
    <property type="entry name" value="TM0957-like"/>
    <property type="match status" value="1"/>
</dbReference>
<keyword evidence="3" id="KW-1185">Reference proteome</keyword>
<dbReference type="PIRSF" id="PIRSF033535">
    <property type="entry name" value="UCP033535_plp"/>
    <property type="match status" value="1"/>
</dbReference>
<dbReference type="AlphaFoldDB" id="A0A239P418"/>
<keyword evidence="1" id="KW-1133">Transmembrane helix</keyword>
<keyword evidence="2" id="KW-0449">Lipoprotein</keyword>
<dbReference type="EMBL" id="FZOD01000083">
    <property type="protein sequence ID" value="SNT61404.1"/>
    <property type="molecule type" value="Genomic_DNA"/>
</dbReference>
<protein>
    <submittedName>
        <fullName evidence="2">Predicted lipoprotein</fullName>
    </submittedName>
</protein>
<dbReference type="InterPro" id="IPR014582">
    <property type="entry name" value="UCP033535_lipo"/>
</dbReference>
<dbReference type="Pfam" id="PF10054">
    <property type="entry name" value="DUF2291"/>
    <property type="match status" value="1"/>
</dbReference>
<evidence type="ECO:0000256" key="1">
    <source>
        <dbReference type="SAM" id="Phobius"/>
    </source>
</evidence>
<gene>
    <name evidence="2" type="ORF">SAMN05216276_108333</name>
</gene>
<accession>A0A239P418</accession>
<evidence type="ECO:0000313" key="2">
    <source>
        <dbReference type="EMBL" id="SNT61404.1"/>
    </source>
</evidence>
<sequence>MSMPATTRQRGAQASGRRIPARWIAIAVAVVLLAAIGFSTRYRSPETAPAAAPKKFDPVAYGAATYESKVVPAIEKDAVALPVLLKALVADKDAAGEKYGHHQGIGLYSFPVKATGTAGEVRSGLMSVTVPGLPKGTRVYVQVGPAINGTALRDAAGFITFGQFLNQVEYADAATALNDEMRQKLLSTLDAGSLDGKEITFVGAFSPLTPTTVTVTPVSIEEGP</sequence>
<feature type="transmembrane region" description="Helical" evidence="1">
    <location>
        <begin position="21"/>
        <end position="39"/>
    </location>
</feature>
<name>A0A239P418_9ACTN</name>
<reference evidence="2 3" key="1">
    <citation type="submission" date="2017-06" db="EMBL/GenBank/DDBJ databases">
        <authorList>
            <person name="Kim H.J."/>
            <person name="Triplett B.A."/>
        </authorList>
    </citation>
    <scope>NUCLEOTIDE SEQUENCE [LARGE SCALE GENOMIC DNA]</scope>
    <source>
        <strain evidence="2 3">CGMCC 4.2132</strain>
    </source>
</reference>
<dbReference type="InterPro" id="IPR036215">
    <property type="entry name" value="TM0957-like_sf"/>
</dbReference>
<organism evidence="2 3">
    <name type="scientific">Streptosporangium subroseum</name>
    <dbReference type="NCBI Taxonomy" id="106412"/>
    <lineage>
        <taxon>Bacteria</taxon>
        <taxon>Bacillati</taxon>
        <taxon>Actinomycetota</taxon>
        <taxon>Actinomycetes</taxon>
        <taxon>Streptosporangiales</taxon>
        <taxon>Streptosporangiaceae</taxon>
        <taxon>Streptosporangium</taxon>
    </lineage>
</organism>
<proteinExistence type="predicted"/>